<proteinExistence type="inferred from homology"/>
<dbReference type="Gene3D" id="1.10.1270.20">
    <property type="entry name" value="tRNA(m1g37)methyltransferase, domain 2"/>
    <property type="match status" value="1"/>
</dbReference>
<feature type="binding site" evidence="15 16">
    <location>
        <begin position="136"/>
        <end position="141"/>
    </location>
    <ligand>
        <name>S-adenosyl-L-methionine</name>
        <dbReference type="ChEBI" id="CHEBI:59789"/>
    </ligand>
</feature>
<evidence type="ECO:0000313" key="19">
    <source>
        <dbReference type="EMBL" id="OGZ54660.1"/>
    </source>
</evidence>
<dbReference type="HAMAP" id="MF_00605">
    <property type="entry name" value="TrmD"/>
    <property type="match status" value="1"/>
</dbReference>
<evidence type="ECO:0000313" key="20">
    <source>
        <dbReference type="Proteomes" id="UP000179106"/>
    </source>
</evidence>
<evidence type="ECO:0000256" key="8">
    <source>
        <dbReference type="ARBA" id="ARBA00022603"/>
    </source>
</evidence>
<comment type="subunit">
    <text evidence="4 15 17">Homodimer.</text>
</comment>
<dbReference type="FunFam" id="3.40.1280.10:FF:000001">
    <property type="entry name" value="tRNA (guanine-N(1)-)-methyltransferase"/>
    <property type="match status" value="1"/>
</dbReference>
<sequence length="225" mass="25540">MRFTIVTIFPDISNSYINESLFKRAQKNKIIEIHSCDVRKFSANPHKKVDDKAFGGGPGMVMQIEPIYRAVQAIKSKVKGQKSKVRVILFSTRGKKLDARMAKRFSKYDELILICGRYEGVDERAATYVADEEVSIGDYILCGGELPALVTIEAVCRFLPGFLGKHESLEEIKGSYPVYTRPPEFFPDKGKSRGAKNAQPWRVPRVLLSGDHRKIDMWRKMHSAK</sequence>
<feature type="domain" description="tRNA methyltransferase TRMD/TRM10-type" evidence="18">
    <location>
        <begin position="1"/>
        <end position="223"/>
    </location>
</feature>
<reference evidence="19 20" key="1">
    <citation type="journal article" date="2016" name="Nat. Commun.">
        <title>Thousands of microbial genomes shed light on interconnected biogeochemical processes in an aquifer system.</title>
        <authorList>
            <person name="Anantharaman K."/>
            <person name="Brown C.T."/>
            <person name="Hug L.A."/>
            <person name="Sharon I."/>
            <person name="Castelle C.J."/>
            <person name="Probst A.J."/>
            <person name="Thomas B.C."/>
            <person name="Singh A."/>
            <person name="Wilkins M.J."/>
            <person name="Karaoz U."/>
            <person name="Brodie E.L."/>
            <person name="Williams K.H."/>
            <person name="Hubbard S.S."/>
            <person name="Banfield J.F."/>
        </authorList>
    </citation>
    <scope>NUCLEOTIDE SEQUENCE [LARGE SCALE GENOMIC DNA]</scope>
</reference>
<dbReference type="EMBL" id="MHNW01000004">
    <property type="protein sequence ID" value="OGZ54660.1"/>
    <property type="molecule type" value="Genomic_DNA"/>
</dbReference>
<dbReference type="SUPFAM" id="SSF75217">
    <property type="entry name" value="alpha/beta knot"/>
    <property type="match status" value="1"/>
</dbReference>
<dbReference type="CDD" id="cd18080">
    <property type="entry name" value="TrmD-like"/>
    <property type="match status" value="1"/>
</dbReference>
<evidence type="ECO:0000256" key="13">
    <source>
        <dbReference type="ARBA" id="ARBA00033392"/>
    </source>
</evidence>
<comment type="catalytic activity">
    <reaction evidence="14 15 17">
        <text>guanosine(37) in tRNA + S-adenosyl-L-methionine = N(1)-methylguanosine(37) in tRNA + S-adenosyl-L-homocysteine + H(+)</text>
        <dbReference type="Rhea" id="RHEA:36899"/>
        <dbReference type="Rhea" id="RHEA-COMP:10145"/>
        <dbReference type="Rhea" id="RHEA-COMP:10147"/>
        <dbReference type="ChEBI" id="CHEBI:15378"/>
        <dbReference type="ChEBI" id="CHEBI:57856"/>
        <dbReference type="ChEBI" id="CHEBI:59789"/>
        <dbReference type="ChEBI" id="CHEBI:73542"/>
        <dbReference type="ChEBI" id="CHEBI:74269"/>
        <dbReference type="EC" id="2.1.1.228"/>
    </reaction>
</comment>
<dbReference type="EC" id="2.1.1.228" evidence="5 15"/>
<comment type="caution">
    <text evidence="19">The sequence shown here is derived from an EMBL/GenBank/DDBJ whole genome shotgun (WGS) entry which is preliminary data.</text>
</comment>
<organism evidence="19 20">
    <name type="scientific">Candidatus Ryanbacteria bacterium RIFCSPLOWO2_01_FULL_48_26</name>
    <dbReference type="NCBI Taxonomy" id="1802126"/>
    <lineage>
        <taxon>Bacteria</taxon>
        <taxon>Candidatus Ryaniibacteriota</taxon>
    </lineage>
</organism>
<evidence type="ECO:0000256" key="5">
    <source>
        <dbReference type="ARBA" id="ARBA00012807"/>
    </source>
</evidence>
<evidence type="ECO:0000256" key="16">
    <source>
        <dbReference type="PIRSR" id="PIRSR000386-1"/>
    </source>
</evidence>
<evidence type="ECO:0000256" key="10">
    <source>
        <dbReference type="ARBA" id="ARBA00022691"/>
    </source>
</evidence>
<evidence type="ECO:0000256" key="12">
    <source>
        <dbReference type="ARBA" id="ARBA00029736"/>
    </source>
</evidence>
<keyword evidence="10 15" id="KW-0949">S-adenosyl-L-methionine</keyword>
<dbReference type="GO" id="GO:0005829">
    <property type="term" value="C:cytosol"/>
    <property type="evidence" value="ECO:0007669"/>
    <property type="project" value="TreeGrafter"/>
</dbReference>
<name>A0A1G2GX45_9BACT</name>
<evidence type="ECO:0000256" key="6">
    <source>
        <dbReference type="ARBA" id="ARBA00014679"/>
    </source>
</evidence>
<evidence type="ECO:0000256" key="14">
    <source>
        <dbReference type="ARBA" id="ARBA00047783"/>
    </source>
</evidence>
<evidence type="ECO:0000259" key="18">
    <source>
        <dbReference type="Pfam" id="PF01746"/>
    </source>
</evidence>
<comment type="function">
    <text evidence="1 15 17">Specifically methylates guanosine-37 in various tRNAs.</text>
</comment>
<accession>A0A1G2GX45</accession>
<keyword evidence="11 15" id="KW-0819">tRNA processing</keyword>
<comment type="subcellular location">
    <subcellularLocation>
        <location evidence="2 15 17">Cytoplasm</location>
    </subcellularLocation>
</comment>
<dbReference type="InterPro" id="IPR029028">
    <property type="entry name" value="Alpha/beta_knot_MTases"/>
</dbReference>
<dbReference type="PIRSF" id="PIRSF000386">
    <property type="entry name" value="tRNA_mtase"/>
    <property type="match status" value="1"/>
</dbReference>
<dbReference type="NCBIfam" id="TIGR00088">
    <property type="entry name" value="trmD"/>
    <property type="match status" value="1"/>
</dbReference>
<gene>
    <name evidence="15" type="primary">trmD</name>
    <name evidence="19" type="ORF">A3B25_03525</name>
</gene>
<dbReference type="GO" id="GO:0002939">
    <property type="term" value="P:tRNA N1-guanine methylation"/>
    <property type="evidence" value="ECO:0007669"/>
    <property type="project" value="TreeGrafter"/>
</dbReference>
<evidence type="ECO:0000256" key="9">
    <source>
        <dbReference type="ARBA" id="ARBA00022679"/>
    </source>
</evidence>
<dbReference type="Gene3D" id="3.40.1280.10">
    <property type="match status" value="1"/>
</dbReference>
<keyword evidence="8 15" id="KW-0489">Methyltransferase</keyword>
<feature type="binding site" evidence="15 16">
    <location>
        <position position="116"/>
    </location>
    <ligand>
        <name>S-adenosyl-L-methionine</name>
        <dbReference type="ChEBI" id="CHEBI:59789"/>
    </ligand>
</feature>
<dbReference type="PANTHER" id="PTHR46417:SF1">
    <property type="entry name" value="TRNA (GUANINE-N(1)-)-METHYLTRANSFERASE"/>
    <property type="match status" value="1"/>
</dbReference>
<dbReference type="InterPro" id="IPR023148">
    <property type="entry name" value="tRNA_m1G_MeTrfase_C_sf"/>
</dbReference>
<evidence type="ECO:0000256" key="4">
    <source>
        <dbReference type="ARBA" id="ARBA00011738"/>
    </source>
</evidence>
<evidence type="ECO:0000256" key="15">
    <source>
        <dbReference type="HAMAP-Rule" id="MF_00605"/>
    </source>
</evidence>
<dbReference type="AlphaFoldDB" id="A0A1G2GX45"/>
<dbReference type="STRING" id="1802126.A3B25_03525"/>
<evidence type="ECO:0000256" key="11">
    <source>
        <dbReference type="ARBA" id="ARBA00022694"/>
    </source>
</evidence>
<evidence type="ECO:0000256" key="7">
    <source>
        <dbReference type="ARBA" id="ARBA00022490"/>
    </source>
</evidence>
<dbReference type="Pfam" id="PF01746">
    <property type="entry name" value="tRNA_m1G_MT"/>
    <property type="match status" value="1"/>
</dbReference>
<dbReference type="PANTHER" id="PTHR46417">
    <property type="entry name" value="TRNA (GUANINE-N(1)-)-METHYLTRANSFERASE"/>
    <property type="match status" value="1"/>
</dbReference>
<keyword evidence="9 15" id="KW-0808">Transferase</keyword>
<evidence type="ECO:0000256" key="3">
    <source>
        <dbReference type="ARBA" id="ARBA00007630"/>
    </source>
</evidence>
<evidence type="ECO:0000256" key="1">
    <source>
        <dbReference type="ARBA" id="ARBA00002634"/>
    </source>
</evidence>
<keyword evidence="7 15" id="KW-0963">Cytoplasm</keyword>
<protein>
    <recommendedName>
        <fullName evidence="6 15">tRNA (guanine-N(1)-)-methyltransferase</fullName>
        <ecNumber evidence="5 15">2.1.1.228</ecNumber>
    </recommendedName>
    <alternativeName>
        <fullName evidence="12 15">M1G-methyltransferase</fullName>
    </alternativeName>
    <alternativeName>
        <fullName evidence="13 15">tRNA [GM37] methyltransferase</fullName>
    </alternativeName>
</protein>
<evidence type="ECO:0000256" key="17">
    <source>
        <dbReference type="RuleBase" id="RU003464"/>
    </source>
</evidence>
<dbReference type="InterPro" id="IPR016009">
    <property type="entry name" value="tRNA_MeTrfase_TRMD/TRM10"/>
</dbReference>
<dbReference type="GO" id="GO:0052906">
    <property type="term" value="F:tRNA (guanine(37)-N1)-methyltransferase activity"/>
    <property type="evidence" value="ECO:0007669"/>
    <property type="project" value="UniProtKB-UniRule"/>
</dbReference>
<dbReference type="InterPro" id="IPR029026">
    <property type="entry name" value="tRNA_m1G_MTases_N"/>
</dbReference>
<dbReference type="NCBIfam" id="NF000648">
    <property type="entry name" value="PRK00026.1"/>
    <property type="match status" value="1"/>
</dbReference>
<evidence type="ECO:0000256" key="2">
    <source>
        <dbReference type="ARBA" id="ARBA00004496"/>
    </source>
</evidence>
<dbReference type="InterPro" id="IPR002649">
    <property type="entry name" value="tRNA_m1G_MeTrfase_TrmD"/>
</dbReference>
<comment type="similarity">
    <text evidence="3 15 17">Belongs to the RNA methyltransferase TrmD family.</text>
</comment>
<dbReference type="Proteomes" id="UP000179106">
    <property type="component" value="Unassembled WGS sequence"/>
</dbReference>